<dbReference type="GO" id="GO:0003676">
    <property type="term" value="F:nucleic acid binding"/>
    <property type="evidence" value="ECO:0007669"/>
    <property type="project" value="InterPro"/>
</dbReference>
<feature type="domain" description="Helicase ATP-binding" evidence="8">
    <location>
        <begin position="33"/>
        <end position="207"/>
    </location>
</feature>
<keyword evidence="2 6" id="KW-0378">Hydrolase</keyword>
<feature type="region of interest" description="Disordered" evidence="7">
    <location>
        <begin position="377"/>
        <end position="401"/>
    </location>
</feature>
<dbReference type="InterPro" id="IPR027417">
    <property type="entry name" value="P-loop_NTPase"/>
</dbReference>
<feature type="compositionally biased region" description="Basic residues" evidence="7">
    <location>
        <begin position="387"/>
        <end position="401"/>
    </location>
</feature>
<keyword evidence="11" id="KW-1185">Reference proteome</keyword>
<dbReference type="GO" id="GO:0003724">
    <property type="term" value="F:RNA helicase activity"/>
    <property type="evidence" value="ECO:0007669"/>
    <property type="project" value="TreeGrafter"/>
</dbReference>
<keyword evidence="1 6" id="KW-0547">Nucleotide-binding</keyword>
<protein>
    <submittedName>
        <fullName evidence="10">DEAD/DEAH box helicase</fullName>
    </submittedName>
</protein>
<evidence type="ECO:0000256" key="1">
    <source>
        <dbReference type="ARBA" id="ARBA00022741"/>
    </source>
</evidence>
<evidence type="ECO:0000256" key="2">
    <source>
        <dbReference type="ARBA" id="ARBA00022801"/>
    </source>
</evidence>
<dbReference type="CDD" id="cd00268">
    <property type="entry name" value="DEADc"/>
    <property type="match status" value="1"/>
</dbReference>
<dbReference type="GO" id="GO:0016787">
    <property type="term" value="F:hydrolase activity"/>
    <property type="evidence" value="ECO:0007669"/>
    <property type="project" value="UniProtKB-KW"/>
</dbReference>
<dbReference type="Proteomes" id="UP000585050">
    <property type="component" value="Unassembled WGS sequence"/>
</dbReference>
<proteinExistence type="inferred from homology"/>
<dbReference type="InterPro" id="IPR001650">
    <property type="entry name" value="Helicase_C-like"/>
</dbReference>
<dbReference type="Pfam" id="PF00271">
    <property type="entry name" value="Helicase_C"/>
    <property type="match status" value="1"/>
</dbReference>
<evidence type="ECO:0000256" key="4">
    <source>
        <dbReference type="ARBA" id="ARBA00022840"/>
    </source>
</evidence>
<dbReference type="Pfam" id="PF00270">
    <property type="entry name" value="DEAD"/>
    <property type="match status" value="1"/>
</dbReference>
<feature type="domain" description="Helicase C-terminal" evidence="9">
    <location>
        <begin position="218"/>
        <end position="378"/>
    </location>
</feature>
<dbReference type="PROSITE" id="PS51192">
    <property type="entry name" value="HELICASE_ATP_BIND_1"/>
    <property type="match status" value="1"/>
</dbReference>
<accession>A0A7X8SJ87</accession>
<dbReference type="SMART" id="SM00487">
    <property type="entry name" value="DEXDc"/>
    <property type="match status" value="1"/>
</dbReference>
<dbReference type="PROSITE" id="PS51194">
    <property type="entry name" value="HELICASE_CTER"/>
    <property type="match status" value="1"/>
</dbReference>
<feature type="compositionally biased region" description="Basic and acidic residues" evidence="7">
    <location>
        <begin position="377"/>
        <end position="386"/>
    </location>
</feature>
<dbReference type="InterPro" id="IPR014001">
    <property type="entry name" value="Helicase_ATP-bd"/>
</dbReference>
<keyword evidence="4 6" id="KW-0067">ATP-binding</keyword>
<comment type="similarity">
    <text evidence="5 6">Belongs to the DEAD box helicase family.</text>
</comment>
<dbReference type="InterPro" id="IPR050079">
    <property type="entry name" value="DEAD_box_RNA_helicase"/>
</dbReference>
<name>A0A7X8SJ87_9BACT</name>
<evidence type="ECO:0000256" key="7">
    <source>
        <dbReference type="SAM" id="MobiDB-lite"/>
    </source>
</evidence>
<dbReference type="PANTHER" id="PTHR47959:SF13">
    <property type="entry name" value="ATP-DEPENDENT RNA HELICASE RHLE"/>
    <property type="match status" value="1"/>
</dbReference>
<dbReference type="GO" id="GO:0005829">
    <property type="term" value="C:cytosol"/>
    <property type="evidence" value="ECO:0007669"/>
    <property type="project" value="TreeGrafter"/>
</dbReference>
<evidence type="ECO:0000256" key="3">
    <source>
        <dbReference type="ARBA" id="ARBA00022806"/>
    </source>
</evidence>
<gene>
    <name evidence="10" type="ORF">HGP29_08010</name>
</gene>
<dbReference type="EMBL" id="JABAIL010000002">
    <property type="protein sequence ID" value="NLR91147.1"/>
    <property type="molecule type" value="Genomic_DNA"/>
</dbReference>
<dbReference type="InterPro" id="IPR011545">
    <property type="entry name" value="DEAD/DEAH_box_helicase_dom"/>
</dbReference>
<evidence type="ECO:0000313" key="11">
    <source>
        <dbReference type="Proteomes" id="UP000585050"/>
    </source>
</evidence>
<dbReference type="PANTHER" id="PTHR47959">
    <property type="entry name" value="ATP-DEPENDENT RNA HELICASE RHLE-RELATED"/>
    <property type="match status" value="1"/>
</dbReference>
<evidence type="ECO:0000259" key="9">
    <source>
        <dbReference type="PROSITE" id="PS51194"/>
    </source>
</evidence>
<dbReference type="AlphaFoldDB" id="A0A7X8SJ87"/>
<comment type="caution">
    <text evidence="10">The sequence shown here is derived from an EMBL/GenBank/DDBJ whole genome shotgun (WGS) entry which is preliminary data.</text>
</comment>
<dbReference type="SUPFAM" id="SSF52540">
    <property type="entry name" value="P-loop containing nucleoside triphosphate hydrolases"/>
    <property type="match status" value="1"/>
</dbReference>
<sequence length="401" mass="45005">MSFEEIGINNEDLLEKLYILDYNDPTPIQKESIPVILENRDVLGCAQTGTGKTLAFCLPIIQQLLQEHTTHNKTVSTLILTPTRELATQISENIGRLIHQTPLKQAVIFGGIPADKQIRRLKKGVNIITATPGRLIDLVKKGHIKLSQVKHFVLDEADKMLDMGFVKEIFTIESYLSPTHQTLLFSATMPNKILDVASKLLNQPQEIKVSPVSSTAVAIDEKIYYVDQRNKKRLLIDVIKNNNINNALIFTNTKRGANFIVKALGEAGIKSLAIHGNKSQEARTKALSYFKKKKIDILVATDIAARGIDIDSLDFVINYEIPPAAETYVHRIGRTGRAGKSGQAISIADGTELDSLKNIEKLIKHSIEEVKEHDFPMMEAEQDRNRMIKKKQKNNRRSSRR</sequence>
<dbReference type="InterPro" id="IPR000629">
    <property type="entry name" value="RNA-helicase_DEAD-box_CS"/>
</dbReference>
<dbReference type="GO" id="GO:0005524">
    <property type="term" value="F:ATP binding"/>
    <property type="evidence" value="ECO:0007669"/>
    <property type="project" value="UniProtKB-KW"/>
</dbReference>
<dbReference type="SMART" id="SM00490">
    <property type="entry name" value="HELICc"/>
    <property type="match status" value="1"/>
</dbReference>
<evidence type="ECO:0000256" key="6">
    <source>
        <dbReference type="RuleBase" id="RU000492"/>
    </source>
</evidence>
<dbReference type="InterPro" id="IPR044742">
    <property type="entry name" value="DEAD/DEAH_RhlB"/>
</dbReference>
<reference evidence="10 11" key="1">
    <citation type="submission" date="2020-04" db="EMBL/GenBank/DDBJ databases">
        <title>Flammeovirga sp. SR4, a novel species isolated from seawater.</title>
        <authorList>
            <person name="Wang X."/>
        </authorList>
    </citation>
    <scope>NUCLEOTIDE SEQUENCE [LARGE SCALE GENOMIC DNA]</scope>
    <source>
        <strain evidence="10 11">SR4</strain>
    </source>
</reference>
<evidence type="ECO:0000259" key="8">
    <source>
        <dbReference type="PROSITE" id="PS51192"/>
    </source>
</evidence>
<organism evidence="10 11">
    <name type="scientific">Flammeovirga agarivorans</name>
    <dbReference type="NCBI Taxonomy" id="2726742"/>
    <lineage>
        <taxon>Bacteria</taxon>
        <taxon>Pseudomonadati</taxon>
        <taxon>Bacteroidota</taxon>
        <taxon>Cytophagia</taxon>
        <taxon>Cytophagales</taxon>
        <taxon>Flammeovirgaceae</taxon>
        <taxon>Flammeovirga</taxon>
    </lineage>
</organism>
<evidence type="ECO:0000256" key="5">
    <source>
        <dbReference type="ARBA" id="ARBA00038437"/>
    </source>
</evidence>
<dbReference type="CDD" id="cd18787">
    <property type="entry name" value="SF2_C_DEAD"/>
    <property type="match status" value="1"/>
</dbReference>
<dbReference type="RefSeq" id="WP_168881846.1">
    <property type="nucleotide sequence ID" value="NZ_JABAIL010000002.1"/>
</dbReference>
<dbReference type="Gene3D" id="3.40.50.300">
    <property type="entry name" value="P-loop containing nucleotide triphosphate hydrolases"/>
    <property type="match status" value="2"/>
</dbReference>
<keyword evidence="3 6" id="KW-0347">Helicase</keyword>
<evidence type="ECO:0000313" key="10">
    <source>
        <dbReference type="EMBL" id="NLR91147.1"/>
    </source>
</evidence>
<dbReference type="PROSITE" id="PS00039">
    <property type="entry name" value="DEAD_ATP_HELICASE"/>
    <property type="match status" value="1"/>
</dbReference>